<protein>
    <submittedName>
        <fullName evidence="2">Uncharacterized protein</fullName>
    </submittedName>
</protein>
<gene>
    <name evidence="2" type="ORF">ECRASSUSDP1_LOCUS4574</name>
</gene>
<feature type="region of interest" description="Disordered" evidence="1">
    <location>
        <begin position="483"/>
        <end position="514"/>
    </location>
</feature>
<evidence type="ECO:0000313" key="3">
    <source>
        <dbReference type="Proteomes" id="UP001295684"/>
    </source>
</evidence>
<comment type="caution">
    <text evidence="2">The sequence shown here is derived from an EMBL/GenBank/DDBJ whole genome shotgun (WGS) entry which is preliminary data.</text>
</comment>
<feature type="compositionally biased region" description="Basic residues" evidence="1">
    <location>
        <begin position="491"/>
        <end position="503"/>
    </location>
</feature>
<feature type="region of interest" description="Disordered" evidence="1">
    <location>
        <begin position="295"/>
        <end position="348"/>
    </location>
</feature>
<dbReference type="AlphaFoldDB" id="A0AAD1UD68"/>
<reference evidence="2" key="1">
    <citation type="submission" date="2023-07" db="EMBL/GenBank/DDBJ databases">
        <authorList>
            <consortium name="AG Swart"/>
            <person name="Singh M."/>
            <person name="Singh A."/>
            <person name="Seah K."/>
            <person name="Emmerich C."/>
        </authorList>
    </citation>
    <scope>NUCLEOTIDE SEQUENCE</scope>
    <source>
        <strain evidence="2">DP1</strain>
    </source>
</reference>
<feature type="region of interest" description="Disordered" evidence="1">
    <location>
        <begin position="33"/>
        <end position="54"/>
    </location>
</feature>
<feature type="region of interest" description="Disordered" evidence="1">
    <location>
        <begin position="379"/>
        <end position="411"/>
    </location>
</feature>
<organism evidence="2 3">
    <name type="scientific">Euplotes crassus</name>
    <dbReference type="NCBI Taxonomy" id="5936"/>
    <lineage>
        <taxon>Eukaryota</taxon>
        <taxon>Sar</taxon>
        <taxon>Alveolata</taxon>
        <taxon>Ciliophora</taxon>
        <taxon>Intramacronucleata</taxon>
        <taxon>Spirotrichea</taxon>
        <taxon>Hypotrichia</taxon>
        <taxon>Euplotida</taxon>
        <taxon>Euplotidae</taxon>
        <taxon>Moneuplotes</taxon>
    </lineage>
</organism>
<dbReference type="Proteomes" id="UP001295684">
    <property type="component" value="Unassembled WGS sequence"/>
</dbReference>
<accession>A0AAD1UD68</accession>
<proteinExistence type="predicted"/>
<keyword evidence="3" id="KW-1185">Reference proteome</keyword>
<evidence type="ECO:0000313" key="2">
    <source>
        <dbReference type="EMBL" id="CAI2363244.1"/>
    </source>
</evidence>
<sequence length="514" mass="59873">MESNNQEIIVSFTCTLCNLSQELLEKERQRIENIYTEESEDNEDYPPEEYSSDEEEIDHNNYKGIYAGDEPGQKFTDPITGAHFEFDDMCSRLERVEADRNSLDARVSNQHKLLDDDEEFGIYKTQEQKKRIIRTKSNKNKEDIIKQLNQKITFAQNYGENRNKMTQKQVKNKKNKEGEIIIGDDPKHHQGVYLNDPETVSSIATKGGQLPTQKSQFDQKSFSSQGLRDTSTRYKAAQNLMGYQNIISMANGLNSFDNSKAKYRLQKRDKSFGSMIQLGDFNSSKNYYHNTSVRARHSLSSKNDKLIKKSHSKSSHCNNIILENTKPTKNRRKKRSSGKKRSKERSKEKNISDLILAISKKYKLKKSVKGSKHGFHIPIKKSLVSGMKNSRDRSTQRSKSKKTKWKSSPYKKKMATKFQKFKTMMNDTPERKRHSRNSNMRISEYTNFMQGARKKSSLKRPMSKKKVSHDFDRFKTFDRKYSRASGDHLRKILSKGKSRNRSKTKNENYSRNVF</sequence>
<feature type="compositionally biased region" description="Acidic residues" evidence="1">
    <location>
        <begin position="35"/>
        <end position="54"/>
    </location>
</feature>
<dbReference type="EMBL" id="CAMPGE010004398">
    <property type="protein sequence ID" value="CAI2363244.1"/>
    <property type="molecule type" value="Genomic_DNA"/>
</dbReference>
<name>A0AAD1UD68_EUPCR</name>
<feature type="compositionally biased region" description="Basic residues" evidence="1">
    <location>
        <begin position="396"/>
        <end position="411"/>
    </location>
</feature>
<feature type="compositionally biased region" description="Basic residues" evidence="1">
    <location>
        <begin position="328"/>
        <end position="344"/>
    </location>
</feature>
<evidence type="ECO:0000256" key="1">
    <source>
        <dbReference type="SAM" id="MobiDB-lite"/>
    </source>
</evidence>